<evidence type="ECO:0000313" key="4">
    <source>
        <dbReference type="Proteomes" id="UP001159042"/>
    </source>
</evidence>
<keyword evidence="4" id="KW-1185">Reference proteome</keyword>
<feature type="chain" id="PRO_5043709543" evidence="2">
    <location>
        <begin position="24"/>
        <end position="885"/>
    </location>
</feature>
<feature type="region of interest" description="Disordered" evidence="1">
    <location>
        <begin position="216"/>
        <end position="257"/>
    </location>
</feature>
<feature type="region of interest" description="Disordered" evidence="1">
    <location>
        <begin position="402"/>
        <end position="430"/>
    </location>
</feature>
<feature type="region of interest" description="Disordered" evidence="1">
    <location>
        <begin position="297"/>
        <end position="335"/>
    </location>
</feature>
<protein>
    <submittedName>
        <fullName evidence="3">Uncharacterized protein</fullName>
    </submittedName>
</protein>
<evidence type="ECO:0000256" key="2">
    <source>
        <dbReference type="SAM" id="SignalP"/>
    </source>
</evidence>
<reference evidence="3 4" key="1">
    <citation type="journal article" date="2023" name="Insect Mol. Biol.">
        <title>Genome sequencing provides insights into the evolution of gene families encoding plant cell wall-degrading enzymes in longhorned beetles.</title>
        <authorList>
            <person name="Shin N.R."/>
            <person name="Okamura Y."/>
            <person name="Kirsch R."/>
            <person name="Pauchet Y."/>
        </authorList>
    </citation>
    <scope>NUCLEOTIDE SEQUENCE [LARGE SCALE GENOMIC DNA]</scope>
    <source>
        <strain evidence="3">EAD_L_NR</strain>
    </source>
</reference>
<feature type="region of interest" description="Disordered" evidence="1">
    <location>
        <begin position="90"/>
        <end position="112"/>
    </location>
</feature>
<proteinExistence type="predicted"/>
<dbReference type="Proteomes" id="UP001159042">
    <property type="component" value="Unassembled WGS sequence"/>
</dbReference>
<name>A0AAV8W879_9CUCU</name>
<keyword evidence="2" id="KW-0732">Signal</keyword>
<feature type="region of interest" description="Disordered" evidence="1">
    <location>
        <begin position="53"/>
        <end position="74"/>
    </location>
</feature>
<feature type="signal peptide" evidence="2">
    <location>
        <begin position="1"/>
        <end position="23"/>
    </location>
</feature>
<feature type="region of interest" description="Disordered" evidence="1">
    <location>
        <begin position="854"/>
        <end position="885"/>
    </location>
</feature>
<feature type="compositionally biased region" description="Basic and acidic residues" evidence="1">
    <location>
        <begin position="876"/>
        <end position="885"/>
    </location>
</feature>
<feature type="compositionally biased region" description="Basic and acidic residues" evidence="1">
    <location>
        <begin position="53"/>
        <end position="71"/>
    </location>
</feature>
<evidence type="ECO:0000313" key="3">
    <source>
        <dbReference type="EMBL" id="KAJ8922608.1"/>
    </source>
</evidence>
<feature type="compositionally biased region" description="Basic and acidic residues" evidence="1">
    <location>
        <begin position="219"/>
        <end position="230"/>
    </location>
</feature>
<organism evidence="3 4">
    <name type="scientific">Exocentrus adspersus</name>
    <dbReference type="NCBI Taxonomy" id="1586481"/>
    <lineage>
        <taxon>Eukaryota</taxon>
        <taxon>Metazoa</taxon>
        <taxon>Ecdysozoa</taxon>
        <taxon>Arthropoda</taxon>
        <taxon>Hexapoda</taxon>
        <taxon>Insecta</taxon>
        <taxon>Pterygota</taxon>
        <taxon>Neoptera</taxon>
        <taxon>Endopterygota</taxon>
        <taxon>Coleoptera</taxon>
        <taxon>Polyphaga</taxon>
        <taxon>Cucujiformia</taxon>
        <taxon>Chrysomeloidea</taxon>
        <taxon>Cerambycidae</taxon>
        <taxon>Lamiinae</taxon>
        <taxon>Acanthocinini</taxon>
        <taxon>Exocentrus</taxon>
    </lineage>
</organism>
<dbReference type="EMBL" id="JANEYG010000006">
    <property type="protein sequence ID" value="KAJ8922608.1"/>
    <property type="molecule type" value="Genomic_DNA"/>
</dbReference>
<gene>
    <name evidence="3" type="ORF">NQ315_007640</name>
</gene>
<feature type="compositionally biased region" description="Polar residues" evidence="1">
    <location>
        <begin position="862"/>
        <end position="872"/>
    </location>
</feature>
<feature type="compositionally biased region" description="Polar residues" evidence="1">
    <location>
        <begin position="402"/>
        <end position="414"/>
    </location>
</feature>
<accession>A0AAV8W879</accession>
<dbReference type="AlphaFoldDB" id="A0AAV8W879"/>
<feature type="region of interest" description="Disordered" evidence="1">
    <location>
        <begin position="629"/>
        <end position="648"/>
    </location>
</feature>
<evidence type="ECO:0000256" key="1">
    <source>
        <dbReference type="SAM" id="MobiDB-lite"/>
    </source>
</evidence>
<sequence>MAKAPMYGRPLLLLLAVTVLGLAAEQRKLHRLVGGHLRIINPDSEDSELMKLEASGSREKTQKSEQEEKKTLSQQVADGKYGLIQKELFSKPPKRPGVLSYKDNSEVPNDNKNNLGGLHKNEIWLAEDHLLVIKGGTYPPHEEKPHNAGTIWPVIDDFKAPLHQVKIPKHPKVPPPFPVQLTDDGPLQILGTNTSRTVNESVASQGYALYAPEGYQQEQDAHQPPDHPNKADVTPWQGAAFLPPPGNQTDLYDEDDPSIYYPPPYSFYYPKDNSSVQAGPLVPGIILPPPPNFFGALEDTSNTTTTSKVPQRQRKPTTEKSTQIHPTTTSKPSTEKIVTKKPFKVYPVQDSYLSNEISSVGTTTKKPSGVVTVVPIRQPTRTGKPQVQRKKPQVTVLQPVKANTSPPTYENEISNKPFLSYGPPRATKKSSVSTTQVPLKYFTTVSEIETNSVTQSPITVHVERQRTTQKPIQFYFYEEELEPNSVTTQSPPVKQATYVDLPDDYYLPAKPVQKPQPPQYIYVNARPYNTQKPKFRYVPSTVKTDTFRIHIAKLQKQIDQYYTTQRPTYKPVHSPKPVYQFSFQAADYQQQHDRFRPSQPDLNSEDQFRPIPKYSVQIQQAIEIIPTESPTGYQQTPAPAYYQGPTQRPGRYYTTKKPNYVYESITQDTKYQNAGTPTPISQYSFEVTPNPIYQGFYTKPDEGYFDDNTKKYFTMFGRKIPTSTSPLPIVEQTTVKPNLVYPRQPQRNPPQYPQNPVSLESDTLVNYVHPRPTVNPDAEFIPVDRPTDLNYPKAVRYPAQYVQPQRQQEQREPNPEIIKAIPIEIPSNDGHEGSFISYQLPGDQGAHFYFLTPQLSQRREQGTSYYYSQPKTSRTRRSEGKDKER</sequence>
<feature type="compositionally biased region" description="Polar residues" evidence="1">
    <location>
        <begin position="319"/>
        <end position="332"/>
    </location>
</feature>
<comment type="caution">
    <text evidence="3">The sequence shown here is derived from an EMBL/GenBank/DDBJ whole genome shotgun (WGS) entry which is preliminary data.</text>
</comment>
<feature type="compositionally biased region" description="Polar residues" evidence="1">
    <location>
        <begin position="299"/>
        <end position="310"/>
    </location>
</feature>